<evidence type="ECO:0000313" key="5">
    <source>
        <dbReference type="Proteomes" id="UP000825890"/>
    </source>
</evidence>
<reference evidence="4 5" key="1">
    <citation type="submission" date="2021-01" db="EMBL/GenBank/DDBJ databases">
        <title>Cercospora kikuchii MAFF 305040 whole genome shotgun sequence.</title>
        <authorList>
            <person name="Kashiwa T."/>
            <person name="Suzuki T."/>
        </authorList>
    </citation>
    <scope>NUCLEOTIDE SEQUENCE [LARGE SCALE GENOMIC DNA]</scope>
    <source>
        <strain evidence="4 5">MAFF 305040</strain>
    </source>
</reference>
<feature type="domain" description="Apple" evidence="3">
    <location>
        <begin position="136"/>
        <end position="207"/>
    </location>
</feature>
<dbReference type="Gene3D" id="3.50.4.10">
    <property type="entry name" value="Hepatocyte Growth Factor"/>
    <property type="match status" value="3"/>
</dbReference>
<dbReference type="Proteomes" id="UP000825890">
    <property type="component" value="Unassembled WGS sequence"/>
</dbReference>
<dbReference type="InterPro" id="IPR013783">
    <property type="entry name" value="Ig-like_fold"/>
</dbReference>
<dbReference type="SUPFAM" id="SSF50965">
    <property type="entry name" value="Galactose oxidase, central domain"/>
    <property type="match status" value="1"/>
</dbReference>
<evidence type="ECO:0000259" key="3">
    <source>
        <dbReference type="PROSITE" id="PS50948"/>
    </source>
</evidence>
<dbReference type="Pfam" id="PF00024">
    <property type="entry name" value="PAN_1"/>
    <property type="match status" value="3"/>
</dbReference>
<keyword evidence="1 2" id="KW-0732">Signal</keyword>
<sequence length="824" mass="87931">MSSFIFSSLLALLTLIPSISCQVQGLQKCPTADREIGPINGQMLNICSATDYYSPNVNTLSNIASVDACADQCAKYPGCSKASYNAGIKTCYLKGSPTSPTWFADNNLAAIRTVNVDKCPTMERTVNSNGKVLAVCNATDYYSPNINTISNIASVDACAARCGTTSGCSIASYNAGSKTCYLKGSPTSPIWFQTANLATVRLLKTESTIDTSSCPSNGRGVVVGQGNTAVICPGYDYYSPNIYNVGNVATSDDCAKRCAQTTGCAIASYDRPGKICYMKGNPANPQIIQSNNLDRIKLAQPGQDPTASSVPMGPLPKYSGVGNNPGSWGSVFKLPIIPVAGYIVPEFPESNRMMVWSAWSSNKFSLWTPPNGYTQFAEYNFKNGTTSARTVSNTGHDMFCPGVSSMQDGRILVSGGSNAEVASIYNPKDGSFSRAADMNMGRGYQTSTTLSNGKVFTIGGAFTGPRANKVGEVYEPSSNSWTLLPGAKTDNILTSNDWEGDWRTDNHAWLFPWSDGTVFHAGPSMAMNWIDTRGSGSIQGAGIRDPQADAMCGIHVMYDAIAGKIFSAGGSQSYTASPATGRAHLITIGKPFANATVERLPDTLDPRGFANIVVLPNGQLIITGGQRVSRVFQDDDSIFAPELFDPPSKTFRRLAPAKVPRNYHAISLLLSDGRIFTGGGGMCGNLAPGQDDSGCNRAIDHQDGEIFSPPYLFNDDMSLAERPVISSVNSPIQNGRVAKAGSTITVNMNYPTQHTLALVRMGSATHSVNSDQRRIPLNNVQRNNATHTVTLPSDSGILIPGFYYLFAMNERGVPSVAKTLQIVL</sequence>
<proteinExistence type="predicted"/>
<dbReference type="Pfam" id="PF09118">
    <property type="entry name" value="GO-like_E_set"/>
    <property type="match status" value="1"/>
</dbReference>
<dbReference type="InterPro" id="IPR014756">
    <property type="entry name" value="Ig_E-set"/>
</dbReference>
<dbReference type="AlphaFoldDB" id="A0A9P3CJT4"/>
<dbReference type="Gene3D" id="2.60.40.10">
    <property type="entry name" value="Immunoglobulins"/>
    <property type="match status" value="1"/>
</dbReference>
<dbReference type="InterPro" id="IPR006652">
    <property type="entry name" value="Kelch_1"/>
</dbReference>
<dbReference type="PANTHER" id="PTHR32208">
    <property type="entry name" value="SECRETED PROTEIN-RELATED"/>
    <property type="match status" value="1"/>
</dbReference>
<feature type="signal peptide" evidence="2">
    <location>
        <begin position="1"/>
        <end position="21"/>
    </location>
</feature>
<evidence type="ECO:0000313" key="4">
    <source>
        <dbReference type="EMBL" id="GIZ41080.1"/>
    </source>
</evidence>
<evidence type="ECO:0000256" key="2">
    <source>
        <dbReference type="SAM" id="SignalP"/>
    </source>
</evidence>
<dbReference type="InterPro" id="IPR009880">
    <property type="entry name" value="Glyoxal_oxidase_N"/>
</dbReference>
<gene>
    <name evidence="4" type="ORF">CKM354_000439600</name>
</gene>
<dbReference type="PANTHER" id="PTHR32208:SF56">
    <property type="entry name" value="GALACTOSE OXIDASE-RELATED"/>
    <property type="match status" value="1"/>
</dbReference>
<protein>
    <recommendedName>
        <fullName evidence="3">Apple domain-containing protein</fullName>
    </recommendedName>
</protein>
<dbReference type="OrthoDB" id="2019572at2759"/>
<dbReference type="InterPro" id="IPR011043">
    <property type="entry name" value="Gal_Oxase/kelch_b-propeller"/>
</dbReference>
<comment type="caution">
    <text evidence="4">The sequence shown here is derived from an EMBL/GenBank/DDBJ whole genome shotgun (WGS) entry which is preliminary data.</text>
</comment>
<dbReference type="CDD" id="cd02851">
    <property type="entry name" value="E_set_GO_C"/>
    <property type="match status" value="1"/>
</dbReference>
<accession>A0A9P3CJT4</accession>
<dbReference type="InterPro" id="IPR003609">
    <property type="entry name" value="Pan_app"/>
</dbReference>
<dbReference type="Gene3D" id="2.130.10.80">
    <property type="entry name" value="Galactose oxidase/kelch, beta-propeller"/>
    <property type="match status" value="1"/>
</dbReference>
<dbReference type="Pfam" id="PF07250">
    <property type="entry name" value="Glyoxal_oxid_N"/>
    <property type="match status" value="1"/>
</dbReference>
<dbReference type="InterPro" id="IPR015202">
    <property type="entry name" value="GO-like_E_set"/>
</dbReference>
<keyword evidence="5" id="KW-1185">Reference proteome</keyword>
<organism evidence="4 5">
    <name type="scientific">Cercospora kikuchii</name>
    <dbReference type="NCBI Taxonomy" id="84275"/>
    <lineage>
        <taxon>Eukaryota</taxon>
        <taxon>Fungi</taxon>
        <taxon>Dikarya</taxon>
        <taxon>Ascomycota</taxon>
        <taxon>Pezizomycotina</taxon>
        <taxon>Dothideomycetes</taxon>
        <taxon>Dothideomycetidae</taxon>
        <taxon>Mycosphaerellales</taxon>
        <taxon>Mycosphaerellaceae</taxon>
        <taxon>Cercospora</taxon>
    </lineage>
</organism>
<dbReference type="SMART" id="SM00612">
    <property type="entry name" value="Kelch"/>
    <property type="match status" value="2"/>
</dbReference>
<dbReference type="GeneID" id="68289971"/>
<evidence type="ECO:0000256" key="1">
    <source>
        <dbReference type="ARBA" id="ARBA00022729"/>
    </source>
</evidence>
<dbReference type="InterPro" id="IPR037293">
    <property type="entry name" value="Gal_Oxidase_central_sf"/>
</dbReference>
<dbReference type="SUPFAM" id="SSF81296">
    <property type="entry name" value="E set domains"/>
    <property type="match status" value="1"/>
</dbReference>
<dbReference type="EMBL" id="BOLY01000003">
    <property type="protein sequence ID" value="GIZ41080.1"/>
    <property type="molecule type" value="Genomic_DNA"/>
</dbReference>
<feature type="chain" id="PRO_5040232022" description="Apple domain-containing protein" evidence="2">
    <location>
        <begin position="22"/>
        <end position="824"/>
    </location>
</feature>
<feature type="domain" description="Apple" evidence="3">
    <location>
        <begin position="232"/>
        <end position="300"/>
    </location>
</feature>
<name>A0A9P3CJT4_9PEZI</name>
<dbReference type="RefSeq" id="XP_044655567.1">
    <property type="nucleotide sequence ID" value="XM_044799632.1"/>
</dbReference>
<dbReference type="PROSITE" id="PS50948">
    <property type="entry name" value="PAN"/>
    <property type="match status" value="2"/>
</dbReference>